<gene>
    <name evidence="2" type="ORF">HPP92_028482</name>
</gene>
<protein>
    <submittedName>
        <fullName evidence="2">Uncharacterized protein</fullName>
    </submittedName>
</protein>
<keyword evidence="3" id="KW-1185">Reference proteome</keyword>
<reference evidence="2 3" key="1">
    <citation type="journal article" date="2020" name="Nat. Food">
        <title>A phased Vanilla planifolia genome enables genetic improvement of flavour and production.</title>
        <authorList>
            <person name="Hasing T."/>
            <person name="Tang H."/>
            <person name="Brym M."/>
            <person name="Khazi F."/>
            <person name="Huang T."/>
            <person name="Chambers A.H."/>
        </authorList>
    </citation>
    <scope>NUCLEOTIDE SEQUENCE [LARGE SCALE GENOMIC DNA]</scope>
    <source>
        <tissue evidence="2">Leaf</tissue>
    </source>
</reference>
<dbReference type="OrthoDB" id="71310at2759"/>
<comment type="caution">
    <text evidence="2">The sequence shown here is derived from an EMBL/GenBank/DDBJ whole genome shotgun (WGS) entry which is preliminary data.</text>
</comment>
<accession>A0A835U5T9</accession>
<evidence type="ECO:0000313" key="3">
    <source>
        <dbReference type="Proteomes" id="UP000636800"/>
    </source>
</evidence>
<feature type="region of interest" description="Disordered" evidence="1">
    <location>
        <begin position="133"/>
        <end position="161"/>
    </location>
</feature>
<dbReference type="AlphaFoldDB" id="A0A835U5T9"/>
<proteinExistence type="predicted"/>
<dbReference type="Proteomes" id="UP000636800">
    <property type="component" value="Unassembled WGS sequence"/>
</dbReference>
<feature type="compositionally biased region" description="Basic and acidic residues" evidence="1">
    <location>
        <begin position="152"/>
        <end position="161"/>
    </location>
</feature>
<name>A0A835U5T9_VANPL</name>
<evidence type="ECO:0000313" key="2">
    <source>
        <dbReference type="EMBL" id="KAG0447221.1"/>
    </source>
</evidence>
<feature type="compositionally biased region" description="Basic residues" evidence="1">
    <location>
        <begin position="135"/>
        <end position="149"/>
    </location>
</feature>
<dbReference type="EMBL" id="JADCNL010000492">
    <property type="protein sequence ID" value="KAG0447221.1"/>
    <property type="molecule type" value="Genomic_DNA"/>
</dbReference>
<organism evidence="2 3">
    <name type="scientific">Vanilla planifolia</name>
    <name type="common">Vanilla</name>
    <dbReference type="NCBI Taxonomy" id="51239"/>
    <lineage>
        <taxon>Eukaryota</taxon>
        <taxon>Viridiplantae</taxon>
        <taxon>Streptophyta</taxon>
        <taxon>Embryophyta</taxon>
        <taxon>Tracheophyta</taxon>
        <taxon>Spermatophyta</taxon>
        <taxon>Magnoliopsida</taxon>
        <taxon>Liliopsida</taxon>
        <taxon>Asparagales</taxon>
        <taxon>Orchidaceae</taxon>
        <taxon>Vanilloideae</taxon>
        <taxon>Vanilleae</taxon>
        <taxon>Vanilla</taxon>
    </lineage>
</organism>
<sequence length="161" mass="18226">MQNPSVYTAACVAASLGHLETKELFSSSHGGYCCCYSCCFASAWWATHGLLPFFPYHPCCWVYSNHCYPVVNRGQTQHDEMEGTLAFSKPSLPEMFCRKPFHKQAEVETVLKKAMQTAKKEACKMLPSSEFDHKSKVHRTGSKPYKKCSTRSQKDVDRLTL</sequence>
<evidence type="ECO:0000256" key="1">
    <source>
        <dbReference type="SAM" id="MobiDB-lite"/>
    </source>
</evidence>